<evidence type="ECO:0000313" key="1">
    <source>
        <dbReference type="EMBL" id="CAK9225480.1"/>
    </source>
</evidence>
<gene>
    <name evidence="1" type="ORF">CSSPTR1EN2_LOCUS17594</name>
</gene>
<evidence type="ECO:0000313" key="2">
    <source>
        <dbReference type="Proteomes" id="UP001497512"/>
    </source>
</evidence>
<reference evidence="1" key="1">
    <citation type="submission" date="2024-02" db="EMBL/GenBank/DDBJ databases">
        <authorList>
            <consortium name="ELIXIR-Norway"/>
            <consortium name="Elixir Norway"/>
        </authorList>
    </citation>
    <scope>NUCLEOTIDE SEQUENCE</scope>
</reference>
<proteinExistence type="predicted"/>
<dbReference type="EMBL" id="OZ019897">
    <property type="protein sequence ID" value="CAK9225480.1"/>
    <property type="molecule type" value="Genomic_DNA"/>
</dbReference>
<organism evidence="1 2">
    <name type="scientific">Sphagnum troendelagicum</name>
    <dbReference type="NCBI Taxonomy" id="128251"/>
    <lineage>
        <taxon>Eukaryota</taxon>
        <taxon>Viridiplantae</taxon>
        <taxon>Streptophyta</taxon>
        <taxon>Embryophyta</taxon>
        <taxon>Bryophyta</taxon>
        <taxon>Sphagnophytina</taxon>
        <taxon>Sphagnopsida</taxon>
        <taxon>Sphagnales</taxon>
        <taxon>Sphagnaceae</taxon>
        <taxon>Sphagnum</taxon>
    </lineage>
</organism>
<name>A0ABP0UNR6_9BRYO</name>
<dbReference type="Proteomes" id="UP001497512">
    <property type="component" value="Chromosome 5"/>
</dbReference>
<accession>A0ABP0UNR6</accession>
<sequence>MIPALGIAKPDMQTLLCFNLVGSNANIQVSFNILNMLNRHFLSFEVSFGIVQSQQSSQAVMNMCTSWCIVKAGSQERDPAGEFQSSVPMEESVPS</sequence>
<protein>
    <submittedName>
        <fullName evidence="1">Uncharacterized protein</fullName>
    </submittedName>
</protein>
<keyword evidence="2" id="KW-1185">Reference proteome</keyword>